<protein>
    <submittedName>
        <fullName evidence="1">Uncharacterized protein</fullName>
    </submittedName>
</protein>
<organism evidence="1 2">
    <name type="scientific">Ooceraea biroi</name>
    <name type="common">Clonal raider ant</name>
    <name type="synonym">Cerapachys biroi</name>
    <dbReference type="NCBI Taxonomy" id="2015173"/>
    <lineage>
        <taxon>Eukaryota</taxon>
        <taxon>Metazoa</taxon>
        <taxon>Ecdysozoa</taxon>
        <taxon>Arthropoda</taxon>
        <taxon>Hexapoda</taxon>
        <taxon>Insecta</taxon>
        <taxon>Pterygota</taxon>
        <taxon>Neoptera</taxon>
        <taxon>Endopterygota</taxon>
        <taxon>Hymenoptera</taxon>
        <taxon>Apocrita</taxon>
        <taxon>Aculeata</taxon>
        <taxon>Formicoidea</taxon>
        <taxon>Formicidae</taxon>
        <taxon>Dorylinae</taxon>
        <taxon>Ooceraea</taxon>
    </lineage>
</organism>
<evidence type="ECO:0000313" key="2">
    <source>
        <dbReference type="Proteomes" id="UP000279307"/>
    </source>
</evidence>
<dbReference type="AlphaFoldDB" id="A0A3L8DYW4"/>
<accession>A0A3L8DYW4</accession>
<name>A0A3L8DYW4_OOCBI</name>
<gene>
    <name evidence="1" type="ORF">DMN91_003090</name>
</gene>
<dbReference type="Proteomes" id="UP000279307">
    <property type="component" value="Chromosome 3"/>
</dbReference>
<dbReference type="EMBL" id="QOIP01000003">
    <property type="protein sequence ID" value="RLU24998.1"/>
    <property type="molecule type" value="Genomic_DNA"/>
</dbReference>
<comment type="caution">
    <text evidence="1">The sequence shown here is derived from an EMBL/GenBank/DDBJ whole genome shotgun (WGS) entry which is preliminary data.</text>
</comment>
<reference evidence="1 2" key="1">
    <citation type="journal article" date="2018" name="Genome Res.">
        <title>The genomic architecture and molecular evolution of ant odorant receptors.</title>
        <authorList>
            <person name="McKenzie S.K."/>
            <person name="Kronauer D.J.C."/>
        </authorList>
    </citation>
    <scope>NUCLEOTIDE SEQUENCE [LARGE SCALE GENOMIC DNA]</scope>
    <source>
        <strain evidence="1">Clonal line C1</strain>
    </source>
</reference>
<sequence>MASRRRVLATTSAPPASVFVVALRRPSSSSLFVATSMPGGVSERCKGTCCTRKIRLSNYLARITSSDVHSYNMKKKFRPRSFKMIQTIPWKISLDCGNIIRALRSVTVLFCIIFQVSKR</sequence>
<proteinExistence type="predicted"/>
<evidence type="ECO:0000313" key="1">
    <source>
        <dbReference type="EMBL" id="RLU24998.1"/>
    </source>
</evidence>